<feature type="compositionally biased region" description="Low complexity" evidence="1">
    <location>
        <begin position="31"/>
        <end position="42"/>
    </location>
</feature>
<feature type="region of interest" description="Disordered" evidence="1">
    <location>
        <begin position="21"/>
        <end position="60"/>
    </location>
</feature>
<organism evidence="2 3">
    <name type="scientific">Anas platyrhynchos</name>
    <name type="common">Mallard</name>
    <name type="synonym">Anas boschas</name>
    <dbReference type="NCBI Taxonomy" id="8839"/>
    <lineage>
        <taxon>Eukaryota</taxon>
        <taxon>Metazoa</taxon>
        <taxon>Chordata</taxon>
        <taxon>Craniata</taxon>
        <taxon>Vertebrata</taxon>
        <taxon>Euteleostomi</taxon>
        <taxon>Archelosauria</taxon>
        <taxon>Archosauria</taxon>
        <taxon>Dinosauria</taxon>
        <taxon>Saurischia</taxon>
        <taxon>Theropoda</taxon>
        <taxon>Coelurosauria</taxon>
        <taxon>Aves</taxon>
        <taxon>Neognathae</taxon>
        <taxon>Galloanserae</taxon>
        <taxon>Anseriformes</taxon>
        <taxon>Anatidae</taxon>
        <taxon>Anatinae</taxon>
        <taxon>Anas</taxon>
    </lineage>
</organism>
<dbReference type="AlphaFoldDB" id="R0LMD9"/>
<accession>R0LMD9</accession>
<keyword evidence="3" id="KW-1185">Reference proteome</keyword>
<dbReference type="EMBL" id="KB743070">
    <property type="protein sequence ID" value="EOB01603.1"/>
    <property type="molecule type" value="Genomic_DNA"/>
</dbReference>
<protein>
    <submittedName>
        <fullName evidence="2">Uncharacterized protein</fullName>
    </submittedName>
</protein>
<reference evidence="3" key="1">
    <citation type="journal article" date="2013" name="Nat. Genet.">
        <title>The duck genome and transcriptome provide insight into an avian influenza virus reservoir species.</title>
        <authorList>
            <person name="Huang Y."/>
            <person name="Li Y."/>
            <person name="Burt D.W."/>
            <person name="Chen H."/>
            <person name="Zhang Y."/>
            <person name="Qian W."/>
            <person name="Kim H."/>
            <person name="Gan S."/>
            <person name="Zhao Y."/>
            <person name="Li J."/>
            <person name="Yi K."/>
            <person name="Feng H."/>
            <person name="Zhu P."/>
            <person name="Li B."/>
            <person name="Liu Q."/>
            <person name="Fairley S."/>
            <person name="Magor K.E."/>
            <person name="Du Z."/>
            <person name="Hu X."/>
            <person name="Goodman L."/>
            <person name="Tafer H."/>
            <person name="Vignal A."/>
            <person name="Lee T."/>
            <person name="Kim K.W."/>
            <person name="Sheng Z."/>
            <person name="An Y."/>
            <person name="Searle S."/>
            <person name="Herrero J."/>
            <person name="Groenen M.A."/>
            <person name="Crooijmans R.P."/>
            <person name="Faraut T."/>
            <person name="Cai Q."/>
            <person name="Webster R.G."/>
            <person name="Aldridge J.R."/>
            <person name="Warren W.C."/>
            <person name="Bartschat S."/>
            <person name="Kehr S."/>
            <person name="Marz M."/>
            <person name="Stadler P.F."/>
            <person name="Smith J."/>
            <person name="Kraus R.H."/>
            <person name="Zhao Y."/>
            <person name="Ren L."/>
            <person name="Fei J."/>
            <person name="Morisson M."/>
            <person name="Kaiser P."/>
            <person name="Griffin D.K."/>
            <person name="Rao M."/>
            <person name="Pitel F."/>
            <person name="Wang J."/>
            <person name="Li N."/>
        </authorList>
    </citation>
    <scope>NUCLEOTIDE SEQUENCE [LARGE SCALE GENOMIC DNA]</scope>
</reference>
<evidence type="ECO:0000313" key="2">
    <source>
        <dbReference type="EMBL" id="EOB01603.1"/>
    </source>
</evidence>
<name>R0LMD9_ANAPL</name>
<dbReference type="Proteomes" id="UP000296049">
    <property type="component" value="Unassembled WGS sequence"/>
</dbReference>
<evidence type="ECO:0000313" key="3">
    <source>
        <dbReference type="Proteomes" id="UP000296049"/>
    </source>
</evidence>
<evidence type="ECO:0000256" key="1">
    <source>
        <dbReference type="SAM" id="MobiDB-lite"/>
    </source>
</evidence>
<gene>
    <name evidence="2" type="ORF">Anapl_15544</name>
</gene>
<proteinExistence type="predicted"/>
<sequence length="381" mass="42753">MRTCVALKSLCQQESKAKVAPFAGRGQGAERSTSSATASKSRGINQGKVGLRRAPHRSSDGAMEMNMKKFTVRRFFSVYLRKKSRSKSSSLSRFEVSSDVILLNVQSQVLPFCVHTEFLLKSAENLTKSMGTACVHPRDGLCLWFLLSVDEHECETIRRMYAQCGSVKDFEPQWNASYSKDTFIWLWGGSDQLRGCTCACLMPLAMTQWYGEHMLGPGHEQVMKRMTRKGQRLFTASVCGSPRSAIIFSVQARWDVHMEHCHVLVHAHQDPASVKVLLMAALGWCVLLGVPLPPGVMRCSHGVLSALQQQEEMVAVLWQPAGYCLLLPELANEIRPLKEMQAKNALHRAHRYENTNIAIGYIQSREVRDGLPKLREMEKAL</sequence>